<feature type="domain" description="Aminotransferase class I/classII large" evidence="4">
    <location>
        <begin position="37"/>
        <end position="370"/>
    </location>
</feature>
<sequence>MNYAIHPPQRTPLNLPDFPWDSIADAKKLASEHPDGLINLSVGTPVDDVAPSIQLALAEAAAIPGYPQTIGTPELRNAIADAMHRRYNIGSLTDDEILPVIGTKEAIANLPHLLGIGAGHTIVIPEIAYPTYEVAARITGANVVRADSLLQLGPTTPTLMFINTPSNPTGKVLGRDHLRKVVQWCQQRGVILCSDECYLGLNWSEEKAHSILDDEICDGNHTGLIAIHSLSKTSNMASYRSGYLLGDPTLISELREVRKHAGFMMPTQIQHATIAALNDDAQEQAQQLRYAQRRATLTSALLEAGFTIDQSEAGLYLWITRNENCRDTLNWFAQRGILVAPGDFYGPKAHNHIRMALTGTDEQIAQVPQRLQTNP</sequence>
<dbReference type="Proteomes" id="UP000016943">
    <property type="component" value="Chromosome"/>
</dbReference>
<dbReference type="PANTHER" id="PTHR42832:SF3">
    <property type="entry name" value="L-GLUTAMINE--4-(METHYLSULFANYL)-2-OXOBUTANOATE AMINOTRANSFERASE"/>
    <property type="match status" value="1"/>
</dbReference>
<name>U3GWN3_9CORY</name>
<reference evidence="5 6" key="1">
    <citation type="journal article" date="2013" name="Genome Announc.">
        <title>Whole-Genome Sequence of the Clinical Strain Corynebacterium argentoratense DSM 44202, Isolated from a Human Throat Specimen.</title>
        <authorList>
            <person name="Bomholt C."/>
            <person name="Glaub A."/>
            <person name="Gravermann K."/>
            <person name="Albersmeier A."/>
            <person name="Brinkrolf K."/>
            <person name="Ruckert C."/>
            <person name="Tauch A."/>
        </authorList>
    </citation>
    <scope>NUCLEOTIDE SEQUENCE [LARGE SCALE GENOMIC DNA]</scope>
    <source>
        <strain evidence="5">DSM 44202</strain>
    </source>
</reference>
<dbReference type="NCBIfam" id="TIGR03539">
    <property type="entry name" value="DapC_actino"/>
    <property type="match status" value="1"/>
</dbReference>
<evidence type="ECO:0000256" key="1">
    <source>
        <dbReference type="ARBA" id="ARBA00001933"/>
    </source>
</evidence>
<dbReference type="SUPFAM" id="SSF53383">
    <property type="entry name" value="PLP-dependent transferases"/>
    <property type="match status" value="1"/>
</dbReference>
<dbReference type="InterPro" id="IPR015422">
    <property type="entry name" value="PyrdxlP-dep_Trfase_small"/>
</dbReference>
<dbReference type="EMBL" id="CP006365">
    <property type="protein sequence ID" value="AGU14883.1"/>
    <property type="molecule type" value="Genomic_DNA"/>
</dbReference>
<dbReference type="eggNOG" id="COG0436">
    <property type="taxonomic scope" value="Bacteria"/>
</dbReference>
<keyword evidence="2" id="KW-0032">Aminotransferase</keyword>
<dbReference type="PATRIC" id="fig|1348662.3.peg.720"/>
<accession>U3GWN3</accession>
<dbReference type="InterPro" id="IPR050881">
    <property type="entry name" value="LL-DAP_aminotransferase"/>
</dbReference>
<evidence type="ECO:0000259" key="4">
    <source>
        <dbReference type="Pfam" id="PF00155"/>
    </source>
</evidence>
<dbReference type="PANTHER" id="PTHR42832">
    <property type="entry name" value="AMINO ACID AMINOTRANSFERASE"/>
    <property type="match status" value="1"/>
</dbReference>
<dbReference type="InterPro" id="IPR015424">
    <property type="entry name" value="PyrdxlP-dep_Trfase"/>
</dbReference>
<organism evidence="5 6">
    <name type="scientific">Corynebacterium argentoratense DSM 44202</name>
    <dbReference type="NCBI Taxonomy" id="1348662"/>
    <lineage>
        <taxon>Bacteria</taxon>
        <taxon>Bacillati</taxon>
        <taxon>Actinomycetota</taxon>
        <taxon>Actinomycetes</taxon>
        <taxon>Mycobacteriales</taxon>
        <taxon>Corynebacteriaceae</taxon>
        <taxon>Corynebacterium</taxon>
    </lineage>
</organism>
<dbReference type="InterPro" id="IPR015421">
    <property type="entry name" value="PyrdxlP-dep_Trfase_major"/>
</dbReference>
<gene>
    <name evidence="5" type="ORF">CARG_03670</name>
</gene>
<evidence type="ECO:0000256" key="2">
    <source>
        <dbReference type="ARBA" id="ARBA00022576"/>
    </source>
</evidence>
<evidence type="ECO:0000313" key="6">
    <source>
        <dbReference type="Proteomes" id="UP000016943"/>
    </source>
</evidence>
<dbReference type="STRING" id="1348662.CARG_03670"/>
<dbReference type="GeneID" id="78249544"/>
<dbReference type="RefSeq" id="WP_020976035.1">
    <property type="nucleotide sequence ID" value="NC_022198.1"/>
</dbReference>
<dbReference type="CDD" id="cd00609">
    <property type="entry name" value="AAT_like"/>
    <property type="match status" value="1"/>
</dbReference>
<dbReference type="GO" id="GO:0030170">
    <property type="term" value="F:pyridoxal phosphate binding"/>
    <property type="evidence" value="ECO:0007669"/>
    <property type="project" value="InterPro"/>
</dbReference>
<comment type="cofactor">
    <cofactor evidence="1">
        <name>pyridoxal 5'-phosphate</name>
        <dbReference type="ChEBI" id="CHEBI:597326"/>
    </cofactor>
</comment>
<dbReference type="OrthoDB" id="9813612at2"/>
<dbReference type="GO" id="GO:0008483">
    <property type="term" value="F:transaminase activity"/>
    <property type="evidence" value="ECO:0007669"/>
    <property type="project" value="UniProtKB-KW"/>
</dbReference>
<dbReference type="Gene3D" id="3.90.1150.10">
    <property type="entry name" value="Aspartate Aminotransferase, domain 1"/>
    <property type="match status" value="1"/>
</dbReference>
<dbReference type="AlphaFoldDB" id="U3GWN3"/>
<keyword evidence="6" id="KW-1185">Reference proteome</keyword>
<dbReference type="Gene3D" id="3.40.640.10">
    <property type="entry name" value="Type I PLP-dependent aspartate aminotransferase-like (Major domain)"/>
    <property type="match status" value="1"/>
</dbReference>
<dbReference type="InterPro" id="IPR019880">
    <property type="entry name" value="OxyQ"/>
</dbReference>
<evidence type="ECO:0000313" key="5">
    <source>
        <dbReference type="EMBL" id="AGU14883.1"/>
    </source>
</evidence>
<evidence type="ECO:0000256" key="3">
    <source>
        <dbReference type="ARBA" id="ARBA00022679"/>
    </source>
</evidence>
<dbReference type="InterPro" id="IPR004839">
    <property type="entry name" value="Aminotransferase_I/II_large"/>
</dbReference>
<proteinExistence type="predicted"/>
<keyword evidence="3" id="KW-0808">Transferase</keyword>
<protein>
    <recommendedName>
        <fullName evidence="4">Aminotransferase class I/classII large domain-containing protein</fullName>
    </recommendedName>
</protein>
<dbReference type="Pfam" id="PF00155">
    <property type="entry name" value="Aminotran_1_2"/>
    <property type="match status" value="1"/>
</dbReference>
<dbReference type="HOGENOM" id="CLU_017584_19_1_11"/>
<dbReference type="KEGG" id="caz:CARG_03670"/>